<protein>
    <submittedName>
        <fullName evidence="2">Uncharacterized protein</fullName>
    </submittedName>
</protein>
<name>A0A561S9U2_9ACTN</name>
<feature type="region of interest" description="Disordered" evidence="1">
    <location>
        <begin position="184"/>
        <end position="216"/>
    </location>
</feature>
<dbReference type="EMBL" id="VIWT01000008">
    <property type="protein sequence ID" value="TWF71641.1"/>
    <property type="molecule type" value="Genomic_DNA"/>
</dbReference>
<evidence type="ECO:0000256" key="1">
    <source>
        <dbReference type="SAM" id="MobiDB-lite"/>
    </source>
</evidence>
<sequence>MADSRRGLNCSLSYGSGGTARQYRLRVAGLSHGAVMVAAESSGRNRRAYYPHRSAPAQFTLQPLLVGVDERTAFSDWMQSYADLIMDPGRAGLVTPMRVLIAARSFDREGVPLRGIEWGDKVGGIIWTPSVVFETTREPQDPDTFTPSQAVLGTSADADMRYFWPTGVQLGGDSAPSGGYTTVINPSGGTGSDIGDLVSPTPGPNEGTPPNIRYGY</sequence>
<organism evidence="2 3">
    <name type="scientific">Kitasatospora viridis</name>
    <dbReference type="NCBI Taxonomy" id="281105"/>
    <lineage>
        <taxon>Bacteria</taxon>
        <taxon>Bacillati</taxon>
        <taxon>Actinomycetota</taxon>
        <taxon>Actinomycetes</taxon>
        <taxon>Kitasatosporales</taxon>
        <taxon>Streptomycetaceae</taxon>
        <taxon>Kitasatospora</taxon>
    </lineage>
</organism>
<dbReference type="AlphaFoldDB" id="A0A561S9U2"/>
<evidence type="ECO:0000313" key="2">
    <source>
        <dbReference type="EMBL" id="TWF71641.1"/>
    </source>
</evidence>
<evidence type="ECO:0000313" key="3">
    <source>
        <dbReference type="Proteomes" id="UP000317940"/>
    </source>
</evidence>
<comment type="caution">
    <text evidence="2">The sequence shown here is derived from an EMBL/GenBank/DDBJ whole genome shotgun (WGS) entry which is preliminary data.</text>
</comment>
<proteinExistence type="predicted"/>
<dbReference type="Proteomes" id="UP000317940">
    <property type="component" value="Unassembled WGS sequence"/>
</dbReference>
<accession>A0A561S9U2</accession>
<gene>
    <name evidence="2" type="ORF">FHX73_1812</name>
</gene>
<keyword evidence="3" id="KW-1185">Reference proteome</keyword>
<reference evidence="2 3" key="1">
    <citation type="submission" date="2019-06" db="EMBL/GenBank/DDBJ databases">
        <title>Sequencing the genomes of 1000 actinobacteria strains.</title>
        <authorList>
            <person name="Klenk H.-P."/>
        </authorList>
    </citation>
    <scope>NUCLEOTIDE SEQUENCE [LARGE SCALE GENOMIC DNA]</scope>
    <source>
        <strain evidence="2 3">DSM 44826</strain>
    </source>
</reference>
<feature type="compositionally biased region" description="Low complexity" evidence="1">
    <location>
        <begin position="204"/>
        <end position="216"/>
    </location>
</feature>